<dbReference type="GO" id="GO:0032259">
    <property type="term" value="P:methylation"/>
    <property type="evidence" value="ECO:0007669"/>
    <property type="project" value="UniProtKB-KW"/>
</dbReference>
<feature type="domain" description="DNA methylase adenine-specific" evidence="6">
    <location>
        <begin position="231"/>
        <end position="362"/>
    </location>
</feature>
<dbReference type="SUPFAM" id="SSF116734">
    <property type="entry name" value="DNA methylase specificity domain"/>
    <property type="match status" value="1"/>
</dbReference>
<accession>A0A1X6YEY4</accession>
<dbReference type="Gene3D" id="3.40.50.150">
    <property type="entry name" value="Vaccinia Virus protein VP39"/>
    <property type="match status" value="1"/>
</dbReference>
<organism evidence="7 8">
    <name type="scientific">Pseudooceanicola marinus</name>
    <dbReference type="NCBI Taxonomy" id="396013"/>
    <lineage>
        <taxon>Bacteria</taxon>
        <taxon>Pseudomonadati</taxon>
        <taxon>Pseudomonadota</taxon>
        <taxon>Alphaproteobacteria</taxon>
        <taxon>Rhodobacterales</taxon>
        <taxon>Paracoccaceae</taxon>
        <taxon>Pseudooceanicola</taxon>
    </lineage>
</organism>
<reference evidence="7 8" key="1">
    <citation type="submission" date="2017-03" db="EMBL/GenBank/DDBJ databases">
        <authorList>
            <person name="Afonso C.L."/>
            <person name="Miller P.J."/>
            <person name="Scott M.A."/>
            <person name="Spackman E."/>
            <person name="Goraichik I."/>
            <person name="Dimitrov K.M."/>
            <person name="Suarez D.L."/>
            <person name="Swayne D.E."/>
        </authorList>
    </citation>
    <scope>NUCLEOTIDE SEQUENCE [LARGE SCALE GENOMIC DNA]</scope>
    <source>
        <strain evidence="7 8">CECT 7751</strain>
    </source>
</reference>
<evidence type="ECO:0000256" key="1">
    <source>
        <dbReference type="ARBA" id="ARBA00006594"/>
    </source>
</evidence>
<evidence type="ECO:0000259" key="5">
    <source>
        <dbReference type="Pfam" id="PF01420"/>
    </source>
</evidence>
<dbReference type="GO" id="GO:0009307">
    <property type="term" value="P:DNA restriction-modification system"/>
    <property type="evidence" value="ECO:0007669"/>
    <property type="project" value="UniProtKB-KW"/>
</dbReference>
<dbReference type="Pfam" id="PF02384">
    <property type="entry name" value="N6_Mtase"/>
    <property type="match status" value="1"/>
</dbReference>
<dbReference type="RefSeq" id="WP_085886506.1">
    <property type="nucleotide sequence ID" value="NZ_FWFN01000001.1"/>
</dbReference>
<evidence type="ECO:0000256" key="4">
    <source>
        <dbReference type="ARBA" id="ARBA00023125"/>
    </source>
</evidence>
<name>A0A1X6YEY4_9RHOB</name>
<dbReference type="GO" id="GO:0003677">
    <property type="term" value="F:DNA binding"/>
    <property type="evidence" value="ECO:0007669"/>
    <property type="project" value="UniProtKB-KW"/>
</dbReference>
<dbReference type="Gene3D" id="3.90.220.20">
    <property type="entry name" value="DNA methylase specificity domains"/>
    <property type="match status" value="1"/>
</dbReference>
<sequence length="575" mass="63024">MKTQEILDQLRSAMTLSQGVSGLLEITANLVGDNRPLEALECADTLRKEVAQIFEGVGRAILGTTQQERYRTLSELLDAVSDDRFLGEEWIRPEASQKLIAMIGDAALVRFSYPAAMRPCLDYTMDCVLAGRAPNIRFVTPSASQSSMMGHILTILDLQGMVSLDIDWGWDRPGVSETDVEVMLPPFGVTGKDDHTIPQRTLASLGLERGKIGRLLSETLAIADAMEMTLGRVILSTTPGSMFRMVGSETVARENLLRSDRLEAIMGVPSGMMFTNTAIPTLLVTLSPADGKRNTVRFVDLGHELVASKGRRGRFEVLPSASWADLAAGAKVKDRALARDVSFEEIRENNLVLVPNRYLSTGARERIDALLAKHDVAALEELVEFIRPVSISEDEGGELTLLEAMPSDIGLDGFVGEPRRAVRVGAAKYNKARNQRLIPGDVLIAVKGTVGSVALVPEGIPEENAETIWTAGQSMMILRPTRRGGIAALTLYEYLSDPTVQEHIQSLAGGAVIQSIGMKDLKALPIPLPDLETLTEMHEGFQRRQEILVRIEELRKQLEDDRAACWPHQKLRATD</sequence>
<dbReference type="InterPro" id="IPR029063">
    <property type="entry name" value="SAM-dependent_MTases_sf"/>
</dbReference>
<evidence type="ECO:0000313" key="7">
    <source>
        <dbReference type="EMBL" id="SLN19502.1"/>
    </source>
</evidence>
<keyword evidence="3" id="KW-0680">Restriction system</keyword>
<comment type="similarity">
    <text evidence="2">Belongs to the type-I restriction system S methylase family.</text>
</comment>
<dbReference type="EMBL" id="FWFN01000001">
    <property type="protein sequence ID" value="SLN19502.1"/>
    <property type="molecule type" value="Genomic_DNA"/>
</dbReference>
<dbReference type="Proteomes" id="UP000193963">
    <property type="component" value="Unassembled WGS sequence"/>
</dbReference>
<comment type="similarity">
    <text evidence="1">Belongs to the N(4)/N(6)-methyltransferase family.</text>
</comment>
<feature type="domain" description="Type I restriction modification DNA specificity" evidence="5">
    <location>
        <begin position="439"/>
        <end position="550"/>
    </location>
</feature>
<proteinExistence type="inferred from homology"/>
<dbReference type="Pfam" id="PF01420">
    <property type="entry name" value="Methylase_S"/>
    <property type="match status" value="1"/>
</dbReference>
<protein>
    <submittedName>
        <fullName evidence="7">N-6 DNA Methylase</fullName>
    </submittedName>
</protein>
<gene>
    <name evidence="7" type="ORF">PSM7751_00632</name>
</gene>
<dbReference type="InterPro" id="IPR044946">
    <property type="entry name" value="Restrct_endonuc_typeI_TRD_sf"/>
</dbReference>
<keyword evidence="8" id="KW-1185">Reference proteome</keyword>
<dbReference type="GO" id="GO:0008170">
    <property type="term" value="F:N-methyltransferase activity"/>
    <property type="evidence" value="ECO:0007669"/>
    <property type="project" value="InterPro"/>
</dbReference>
<evidence type="ECO:0000313" key="8">
    <source>
        <dbReference type="Proteomes" id="UP000193963"/>
    </source>
</evidence>
<dbReference type="InterPro" id="IPR003356">
    <property type="entry name" value="DNA_methylase_A-5"/>
</dbReference>
<dbReference type="InterPro" id="IPR000055">
    <property type="entry name" value="Restrct_endonuc_typeI_TRD"/>
</dbReference>
<evidence type="ECO:0000256" key="2">
    <source>
        <dbReference type="ARBA" id="ARBA00010923"/>
    </source>
</evidence>
<dbReference type="OrthoDB" id="7728395at2"/>
<dbReference type="SUPFAM" id="SSF53335">
    <property type="entry name" value="S-adenosyl-L-methionine-dependent methyltransferases"/>
    <property type="match status" value="1"/>
</dbReference>
<evidence type="ECO:0000256" key="3">
    <source>
        <dbReference type="ARBA" id="ARBA00022747"/>
    </source>
</evidence>
<evidence type="ECO:0000259" key="6">
    <source>
        <dbReference type="Pfam" id="PF02384"/>
    </source>
</evidence>
<keyword evidence="4" id="KW-0238">DNA-binding</keyword>
<keyword evidence="7" id="KW-0489">Methyltransferase</keyword>
<dbReference type="AlphaFoldDB" id="A0A1X6YEY4"/>
<keyword evidence="7" id="KW-0808">Transferase</keyword>